<comment type="caution">
    <text evidence="1">The sequence shown here is derived from an EMBL/GenBank/DDBJ whole genome shotgun (WGS) entry which is preliminary data.</text>
</comment>
<dbReference type="PANTHER" id="PTHR34986:SF1">
    <property type="entry name" value="PROTEIN YIAL"/>
    <property type="match status" value="1"/>
</dbReference>
<organism evidence="1 2">
    <name type="scientific">Candidatus Egerieousia excrementavium</name>
    <dbReference type="NCBI Taxonomy" id="2840778"/>
    <lineage>
        <taxon>Bacteria</taxon>
        <taxon>Pseudomonadati</taxon>
        <taxon>Bacteroidota</taxon>
        <taxon>Bacteroidia</taxon>
        <taxon>Bacteroidales</taxon>
        <taxon>Candidatus Egerieousia</taxon>
    </lineage>
</organism>
<dbReference type="SUPFAM" id="SSF51197">
    <property type="entry name" value="Clavaminate synthase-like"/>
    <property type="match status" value="1"/>
</dbReference>
<dbReference type="Pfam" id="PF04074">
    <property type="entry name" value="DUF386"/>
    <property type="match status" value="1"/>
</dbReference>
<evidence type="ECO:0000313" key="2">
    <source>
        <dbReference type="Proteomes" id="UP000823635"/>
    </source>
</evidence>
<proteinExistence type="predicted"/>
<dbReference type="PANTHER" id="PTHR34986">
    <property type="entry name" value="EVOLVED BETA-GALACTOSIDASE SUBUNIT BETA"/>
    <property type="match status" value="1"/>
</dbReference>
<protein>
    <submittedName>
        <fullName evidence="1">YhcH/YjgK/YiaL family protein</fullName>
    </submittedName>
</protein>
<evidence type="ECO:0000313" key="1">
    <source>
        <dbReference type="EMBL" id="MBO8429246.1"/>
    </source>
</evidence>
<sequence>MILDSIKSFEKYKNLAEGFDKVYKFICSKEFSPENEGRHEIDGKKVYCTIGRQRLRDVTNAPLETHDSYIDIHAILSGTETIGFKDRSLCNLEGVKYDEVSDIAFLDKDEIPDNYLSLGEGNLAIVFPSDAHAPLIGEGEIVKAVFKVRIENNLEEQAGKWKE</sequence>
<accession>A0A9D9GY16</accession>
<dbReference type="GO" id="GO:0005829">
    <property type="term" value="C:cytosol"/>
    <property type="evidence" value="ECO:0007669"/>
    <property type="project" value="TreeGrafter"/>
</dbReference>
<name>A0A9D9GY16_9BACT</name>
<dbReference type="EMBL" id="JADINB010000109">
    <property type="protein sequence ID" value="MBO8429246.1"/>
    <property type="molecule type" value="Genomic_DNA"/>
</dbReference>
<reference evidence="1" key="2">
    <citation type="journal article" date="2021" name="PeerJ">
        <title>Extensive microbial diversity within the chicken gut microbiome revealed by metagenomics and culture.</title>
        <authorList>
            <person name="Gilroy R."/>
            <person name="Ravi A."/>
            <person name="Getino M."/>
            <person name="Pursley I."/>
            <person name="Horton D.L."/>
            <person name="Alikhan N.F."/>
            <person name="Baker D."/>
            <person name="Gharbi K."/>
            <person name="Hall N."/>
            <person name="Watson M."/>
            <person name="Adriaenssens E.M."/>
            <person name="Foster-Nyarko E."/>
            <person name="Jarju S."/>
            <person name="Secka A."/>
            <person name="Antonio M."/>
            <person name="Oren A."/>
            <person name="Chaudhuri R.R."/>
            <person name="La Ragione R."/>
            <person name="Hildebrand F."/>
            <person name="Pallen M.J."/>
        </authorList>
    </citation>
    <scope>NUCLEOTIDE SEQUENCE</scope>
    <source>
        <strain evidence="1">15467</strain>
    </source>
</reference>
<dbReference type="AlphaFoldDB" id="A0A9D9GY16"/>
<gene>
    <name evidence="1" type="ORF">IAC68_04880</name>
</gene>
<reference evidence="1" key="1">
    <citation type="submission" date="2020-10" db="EMBL/GenBank/DDBJ databases">
        <authorList>
            <person name="Gilroy R."/>
        </authorList>
    </citation>
    <scope>NUCLEOTIDE SEQUENCE</scope>
    <source>
        <strain evidence="1">15467</strain>
    </source>
</reference>
<dbReference type="Gene3D" id="2.60.120.370">
    <property type="entry name" value="YhcH/YjgK/YiaL"/>
    <property type="match status" value="1"/>
</dbReference>
<dbReference type="Proteomes" id="UP000823635">
    <property type="component" value="Unassembled WGS sequence"/>
</dbReference>
<dbReference type="InterPro" id="IPR004375">
    <property type="entry name" value="NanQ/TabA/YiaL"/>
</dbReference>
<dbReference type="InterPro" id="IPR037012">
    <property type="entry name" value="NanQ/TabA/YiaL_sf"/>
</dbReference>
<dbReference type="NCBIfam" id="TIGR00022">
    <property type="entry name" value="YhcH/YjgK/YiaL family protein"/>
    <property type="match status" value="1"/>
</dbReference>